<sequence>MTEPLINPSPTPDGVDSTPVVVPDDLSGLTEGLGRAWRRRPAEIVDVPEARRWFYEGRHPTWVLEEYERRHNMEISHRFWESWIIDMGLVRRNVRNEALIPWRVLERHRWDEPIQMLRLEAWRRAGLEMDEVHLAQNDAWRDRLLREDVVVEYRPELARDAFGYVARRPGIDIGLVREPDTTDGAPGVR</sequence>
<reference evidence="1 2" key="1">
    <citation type="submission" date="2020-08" db="EMBL/GenBank/DDBJ databases">
        <title>A Genomic Blueprint of the Chicken Gut Microbiome.</title>
        <authorList>
            <person name="Gilroy R."/>
            <person name="Ravi A."/>
            <person name="Getino M."/>
            <person name="Pursley I."/>
            <person name="Horton D.L."/>
            <person name="Alikhan N.-F."/>
            <person name="Baker D."/>
            <person name="Gharbi K."/>
            <person name="Hall N."/>
            <person name="Watson M."/>
            <person name="Adriaenssens E.M."/>
            <person name="Foster-Nyarko E."/>
            <person name="Jarju S."/>
            <person name="Secka A."/>
            <person name="Antonio M."/>
            <person name="Oren A."/>
            <person name="Chaudhuri R."/>
            <person name="La Ragione R.M."/>
            <person name="Hildebrand F."/>
            <person name="Pallen M.J."/>
        </authorList>
    </citation>
    <scope>NUCLEOTIDE SEQUENCE [LARGE SCALE GENOMIC DNA]</scope>
    <source>
        <strain evidence="1 2">Sa1BUA8</strain>
    </source>
</reference>
<name>A0A9D5YZW9_9CELL</name>
<dbReference type="AlphaFoldDB" id="A0A9D5YZW9"/>
<organism evidence="1 2">
    <name type="scientific">Oerskovia douganii</name>
    <dbReference type="NCBI Taxonomy" id="2762210"/>
    <lineage>
        <taxon>Bacteria</taxon>
        <taxon>Bacillati</taxon>
        <taxon>Actinomycetota</taxon>
        <taxon>Actinomycetes</taxon>
        <taxon>Micrococcales</taxon>
        <taxon>Cellulomonadaceae</taxon>
        <taxon>Oerskovia</taxon>
    </lineage>
</organism>
<keyword evidence="2" id="KW-1185">Reference proteome</keyword>
<dbReference type="Proteomes" id="UP000822993">
    <property type="component" value="Unassembled WGS sequence"/>
</dbReference>
<protein>
    <submittedName>
        <fullName evidence="1">Uncharacterized protein</fullName>
    </submittedName>
</protein>
<evidence type="ECO:0000313" key="1">
    <source>
        <dbReference type="EMBL" id="MBE7702203.1"/>
    </source>
</evidence>
<gene>
    <name evidence="1" type="ORF">H9623_18080</name>
</gene>
<dbReference type="RefSeq" id="WP_191804325.1">
    <property type="nucleotide sequence ID" value="NZ_JACSPN010000036.1"/>
</dbReference>
<proteinExistence type="predicted"/>
<accession>A0A9D5YZW9</accession>
<evidence type="ECO:0000313" key="2">
    <source>
        <dbReference type="Proteomes" id="UP000822993"/>
    </source>
</evidence>
<dbReference type="EMBL" id="JACSPN010000036">
    <property type="protein sequence ID" value="MBE7702203.1"/>
    <property type="molecule type" value="Genomic_DNA"/>
</dbReference>
<comment type="caution">
    <text evidence="1">The sequence shown here is derived from an EMBL/GenBank/DDBJ whole genome shotgun (WGS) entry which is preliminary data.</text>
</comment>